<comment type="caution">
    <text evidence="3">The sequence shown here is derived from an EMBL/GenBank/DDBJ whole genome shotgun (WGS) entry which is preliminary data.</text>
</comment>
<dbReference type="InterPro" id="IPR009057">
    <property type="entry name" value="Homeodomain-like_sf"/>
</dbReference>
<organism evidence="3 4">
    <name type="scientific">Dryococelus australis</name>
    <dbReference type="NCBI Taxonomy" id="614101"/>
    <lineage>
        <taxon>Eukaryota</taxon>
        <taxon>Metazoa</taxon>
        <taxon>Ecdysozoa</taxon>
        <taxon>Arthropoda</taxon>
        <taxon>Hexapoda</taxon>
        <taxon>Insecta</taxon>
        <taxon>Pterygota</taxon>
        <taxon>Neoptera</taxon>
        <taxon>Polyneoptera</taxon>
        <taxon>Phasmatodea</taxon>
        <taxon>Verophasmatodea</taxon>
        <taxon>Anareolatae</taxon>
        <taxon>Phasmatidae</taxon>
        <taxon>Eurycanthinae</taxon>
        <taxon>Dryococelus</taxon>
    </lineage>
</organism>
<sequence>MSGKRASSSLVKYKIFKEVDEQKIPKAEIVRQHGIPKSALFTILNMREEIVNAVQKKGHNNGSAMRSQNLAVNGPMVQKIADEFALRLGIDDLKCLSGWLDCFKVHHGISCHKIVGKSASVDPKSMSEWLPLLQNVLSRCQPCDVYNADELGMFCNLMLDRTLAVKGGMCKGMKRSKEHLTVLCCNMDGSIKMKPLVIGKLKKPSGFRGNIILCDYDFNKKLVVLPKNTSSMLEPLDQGIIQQVKLKFRKMLVRNMDDGSDCPQLEGSAAKTISNCFSHAHFVTPVDEEAAVHVLLAAASSKDLNYPPPVDTEPQPGLSTVPLSVRQTVTQPCDETWQQLAPDCTFEEFVTAEDIAVWGTLDYVNDVHGQQELSGEDDVEGEAEESAQVPVTRDLLKAGDVYAAVLRRHGAHLTHFRKFVEQTLVKKKQTTIKDFFKK</sequence>
<evidence type="ECO:0000259" key="2">
    <source>
        <dbReference type="Pfam" id="PF03184"/>
    </source>
</evidence>
<dbReference type="SUPFAM" id="SSF46689">
    <property type="entry name" value="Homeodomain-like"/>
    <property type="match status" value="1"/>
</dbReference>
<dbReference type="Pfam" id="PF03184">
    <property type="entry name" value="DDE_1"/>
    <property type="match status" value="2"/>
</dbReference>
<dbReference type="PANTHER" id="PTHR19303">
    <property type="entry name" value="TRANSPOSON"/>
    <property type="match status" value="1"/>
</dbReference>
<dbReference type="Proteomes" id="UP001159363">
    <property type="component" value="Chromosome 12"/>
</dbReference>
<evidence type="ECO:0000256" key="1">
    <source>
        <dbReference type="ARBA" id="ARBA00004123"/>
    </source>
</evidence>
<dbReference type="Gene3D" id="1.10.10.60">
    <property type="entry name" value="Homeodomain-like"/>
    <property type="match status" value="2"/>
</dbReference>
<evidence type="ECO:0000313" key="4">
    <source>
        <dbReference type="Proteomes" id="UP001159363"/>
    </source>
</evidence>
<gene>
    <name evidence="3" type="ORF">PR048_028978</name>
</gene>
<protein>
    <recommendedName>
        <fullName evidence="2">DDE-1 domain-containing protein</fullName>
    </recommendedName>
</protein>
<dbReference type="InterPro" id="IPR050863">
    <property type="entry name" value="CenT-Element_Derived"/>
</dbReference>
<feature type="domain" description="DDE-1" evidence="2">
    <location>
        <begin position="219"/>
        <end position="261"/>
    </location>
</feature>
<reference evidence="3 4" key="1">
    <citation type="submission" date="2023-02" db="EMBL/GenBank/DDBJ databases">
        <title>LHISI_Scaffold_Assembly.</title>
        <authorList>
            <person name="Stuart O.P."/>
            <person name="Cleave R."/>
            <person name="Magrath M.J.L."/>
            <person name="Mikheyev A.S."/>
        </authorList>
    </citation>
    <scope>NUCLEOTIDE SEQUENCE [LARGE SCALE GENOMIC DNA]</scope>
    <source>
        <strain evidence="3">Daus_M_001</strain>
        <tissue evidence="3">Leg muscle</tissue>
    </source>
</reference>
<keyword evidence="4" id="KW-1185">Reference proteome</keyword>
<evidence type="ECO:0000313" key="3">
    <source>
        <dbReference type="EMBL" id="KAJ8869967.1"/>
    </source>
</evidence>
<dbReference type="EMBL" id="JARBHB010000013">
    <property type="protein sequence ID" value="KAJ8869967.1"/>
    <property type="molecule type" value="Genomic_DNA"/>
</dbReference>
<comment type="subcellular location">
    <subcellularLocation>
        <location evidence="1">Nucleus</location>
    </subcellularLocation>
</comment>
<dbReference type="PANTHER" id="PTHR19303:SF73">
    <property type="entry name" value="PROTEIN PDC2"/>
    <property type="match status" value="1"/>
</dbReference>
<accession>A0ABQ9GEQ0</accession>
<dbReference type="InterPro" id="IPR004875">
    <property type="entry name" value="DDE_SF_endonuclease_dom"/>
</dbReference>
<feature type="domain" description="DDE-1" evidence="2">
    <location>
        <begin position="179"/>
        <end position="211"/>
    </location>
</feature>
<proteinExistence type="predicted"/>
<name>A0ABQ9GEQ0_9NEOP</name>